<evidence type="ECO:0000259" key="2">
    <source>
        <dbReference type="PROSITE" id="PS50234"/>
    </source>
</evidence>
<dbReference type="SUPFAM" id="SSF53300">
    <property type="entry name" value="vWA-like"/>
    <property type="match status" value="1"/>
</dbReference>
<keyword evidence="4" id="KW-1185">Reference proteome</keyword>
<dbReference type="RefSeq" id="WP_394829545.1">
    <property type="nucleotide sequence ID" value="NZ_CP089984.1"/>
</dbReference>
<gene>
    <name evidence="3" type="ORF">LZC94_22325</name>
</gene>
<dbReference type="InterPro" id="IPR024163">
    <property type="entry name" value="Aerotolerance_reg_N"/>
</dbReference>
<keyword evidence="1" id="KW-1133">Transmembrane helix</keyword>
<dbReference type="EMBL" id="CP089984">
    <property type="protein sequence ID" value="WXB19946.1"/>
    <property type="molecule type" value="Genomic_DNA"/>
</dbReference>
<dbReference type="Pfam" id="PF07584">
    <property type="entry name" value="BatA"/>
    <property type="match status" value="1"/>
</dbReference>
<organism evidence="3 4">
    <name type="scientific">Pendulispora albinea</name>
    <dbReference type="NCBI Taxonomy" id="2741071"/>
    <lineage>
        <taxon>Bacteria</taxon>
        <taxon>Pseudomonadati</taxon>
        <taxon>Myxococcota</taxon>
        <taxon>Myxococcia</taxon>
        <taxon>Myxococcales</taxon>
        <taxon>Sorangiineae</taxon>
        <taxon>Pendulisporaceae</taxon>
        <taxon>Pendulispora</taxon>
    </lineage>
</organism>
<feature type="transmembrane region" description="Helical" evidence="1">
    <location>
        <begin position="615"/>
        <end position="634"/>
    </location>
</feature>
<keyword evidence="1" id="KW-0472">Membrane</keyword>
<keyword evidence="1" id="KW-0812">Transmembrane</keyword>
<evidence type="ECO:0000256" key="1">
    <source>
        <dbReference type="SAM" id="Phobius"/>
    </source>
</evidence>
<dbReference type="InterPro" id="IPR036465">
    <property type="entry name" value="vWFA_dom_sf"/>
</dbReference>
<name>A0ABZ2MBT3_9BACT</name>
<feature type="transmembrane region" description="Helical" evidence="1">
    <location>
        <begin position="62"/>
        <end position="80"/>
    </location>
</feature>
<accession>A0ABZ2MBT3</accession>
<reference evidence="3 4" key="1">
    <citation type="submission" date="2021-12" db="EMBL/GenBank/DDBJ databases">
        <title>Discovery of the Pendulisporaceae a myxobacterial family with distinct sporulation behavior and unique specialized metabolism.</title>
        <authorList>
            <person name="Garcia R."/>
            <person name="Popoff A."/>
            <person name="Bader C.D."/>
            <person name="Loehr J."/>
            <person name="Walesch S."/>
            <person name="Walt C."/>
            <person name="Boldt J."/>
            <person name="Bunk B."/>
            <person name="Haeckl F.J.F.P.J."/>
            <person name="Gunesch A.P."/>
            <person name="Birkelbach J."/>
            <person name="Nuebel U."/>
            <person name="Pietschmann T."/>
            <person name="Bach T."/>
            <person name="Mueller R."/>
        </authorList>
    </citation>
    <scope>NUCLEOTIDE SEQUENCE [LARGE SCALE GENOMIC DNA]</scope>
    <source>
        <strain evidence="3 4">MSr11954</strain>
    </source>
</reference>
<proteinExistence type="predicted"/>
<dbReference type="PANTHER" id="PTHR37464">
    <property type="entry name" value="BLL2463 PROTEIN"/>
    <property type="match status" value="1"/>
</dbReference>
<dbReference type="Pfam" id="PF13519">
    <property type="entry name" value="VWA_2"/>
    <property type="match status" value="1"/>
</dbReference>
<feature type="domain" description="VWFA" evidence="2">
    <location>
        <begin position="93"/>
        <end position="306"/>
    </location>
</feature>
<sequence length="640" mass="69187">MIFAGLGFAQLAAIFGIVGAAVVGLYVLRLRRRTVAIPFSPLWQRILKDKEATTLFSRLKRLLSLLLQLALLALLVFALGDPRAAATLVKGRTLVVLIDASASMQATDVAPSRLEVAKNEVKAMIRGLGGADRMLIAQMDAMVTPLGPMSGDTSELERALDEVKATDARADFPRALRFATDTLRNVELGEIVVVSDGNLGPALDASGPVHLGDDKLSFVAVGTGKRNVGITQFSVRRYPLDKSRYEVMLEVTNTGPEQQDIELKLLGDGNVVDLTKLRLMPGERLPRFYPNLSGASRTLEASLTNVDGSHDDLPADDRAYALLPERRRAKVLVVTEGNTYLEAALLLDEYLDVTMVNPTEYVNKHASGGGFEVIIFDRVTPASPPRAHALYLDPRGPGSPVKIEAELVSPGFDKIDRKHPIVRFTALDDVNIARGHKLVPQATDKVVGSFAGSSPILVAGARGAYKFVAVGFDVRDSDLPLRVAWPLFLLNTVNFFTDEDARYISSFRTGDVWRVPVGTQATEATLTLPGGATEKVPVHEGRAVYLGERAGFYELTAGNVATAPEQPPSALGKTAFAANLLDAEESAITPAPELVVDGKTAGKVEGFHVGVRREIWIYLLLAAVLLTALEWATYHRRVTV</sequence>
<dbReference type="Proteomes" id="UP001370348">
    <property type="component" value="Chromosome"/>
</dbReference>
<protein>
    <submittedName>
        <fullName evidence="3">VWA domain-containing protein</fullName>
    </submittedName>
</protein>
<dbReference type="PROSITE" id="PS50234">
    <property type="entry name" value="VWFA"/>
    <property type="match status" value="1"/>
</dbReference>
<evidence type="ECO:0000313" key="4">
    <source>
        <dbReference type="Proteomes" id="UP001370348"/>
    </source>
</evidence>
<dbReference type="Gene3D" id="3.40.50.410">
    <property type="entry name" value="von Willebrand factor, type A domain"/>
    <property type="match status" value="1"/>
</dbReference>
<dbReference type="InterPro" id="IPR002035">
    <property type="entry name" value="VWF_A"/>
</dbReference>
<evidence type="ECO:0000313" key="3">
    <source>
        <dbReference type="EMBL" id="WXB19946.1"/>
    </source>
</evidence>
<dbReference type="PANTHER" id="PTHR37464:SF1">
    <property type="entry name" value="BLL2463 PROTEIN"/>
    <property type="match status" value="1"/>
</dbReference>
<feature type="transmembrane region" description="Helical" evidence="1">
    <location>
        <begin position="6"/>
        <end position="28"/>
    </location>
</feature>